<feature type="compositionally biased region" description="Basic and acidic residues" evidence="8">
    <location>
        <begin position="53"/>
        <end position="62"/>
    </location>
</feature>
<dbReference type="AlphaFoldDB" id="X1MBQ7"/>
<evidence type="ECO:0000256" key="6">
    <source>
        <dbReference type="ARBA" id="ARBA00022747"/>
    </source>
</evidence>
<keyword evidence="3" id="KW-0489">Methyltransferase</keyword>
<evidence type="ECO:0000256" key="4">
    <source>
        <dbReference type="ARBA" id="ARBA00022679"/>
    </source>
</evidence>
<evidence type="ECO:0000256" key="3">
    <source>
        <dbReference type="ARBA" id="ARBA00022603"/>
    </source>
</evidence>
<keyword evidence="6" id="KW-0680">Restriction system</keyword>
<evidence type="ECO:0000256" key="7">
    <source>
        <dbReference type="ARBA" id="ARBA00049120"/>
    </source>
</evidence>
<comment type="caution">
    <text evidence="9">The sequence shown here is derived from an EMBL/GenBank/DDBJ whole genome shotgun (WGS) entry which is preliminary data.</text>
</comment>
<reference evidence="9" key="1">
    <citation type="journal article" date="2014" name="Front. Microbiol.">
        <title>High frequency of phylogenetically diverse reductive dehalogenase-homologous genes in deep subseafloor sedimentary metagenomes.</title>
        <authorList>
            <person name="Kawai M."/>
            <person name="Futagami T."/>
            <person name="Toyoda A."/>
            <person name="Takaki Y."/>
            <person name="Nishi S."/>
            <person name="Hori S."/>
            <person name="Arai W."/>
            <person name="Tsubouchi T."/>
            <person name="Morono Y."/>
            <person name="Uchiyama I."/>
            <person name="Ito T."/>
            <person name="Fujiyama A."/>
            <person name="Inagaki F."/>
            <person name="Takami H."/>
        </authorList>
    </citation>
    <scope>NUCLEOTIDE SEQUENCE</scope>
    <source>
        <strain evidence="9">Expedition CK06-06</strain>
    </source>
</reference>
<evidence type="ECO:0000256" key="1">
    <source>
        <dbReference type="ARBA" id="ARBA00010203"/>
    </source>
</evidence>
<evidence type="ECO:0000313" key="9">
    <source>
        <dbReference type="EMBL" id="GAI29077.1"/>
    </source>
</evidence>
<dbReference type="Gene3D" id="3.40.50.150">
    <property type="entry name" value="Vaccinia Virus protein VP39"/>
    <property type="match status" value="1"/>
</dbReference>
<feature type="region of interest" description="Disordered" evidence="8">
    <location>
        <begin position="1"/>
        <end position="62"/>
    </location>
</feature>
<dbReference type="GO" id="GO:0015667">
    <property type="term" value="F:site-specific DNA-methyltransferase (cytosine-N4-specific) activity"/>
    <property type="evidence" value="ECO:0007669"/>
    <property type="project" value="UniProtKB-EC"/>
</dbReference>
<dbReference type="GO" id="GO:0032259">
    <property type="term" value="P:methylation"/>
    <property type="evidence" value="ECO:0007669"/>
    <property type="project" value="UniProtKB-KW"/>
</dbReference>
<dbReference type="GO" id="GO:0009307">
    <property type="term" value="P:DNA restriction-modification system"/>
    <property type="evidence" value="ECO:0007669"/>
    <property type="project" value="UniProtKB-KW"/>
</dbReference>
<proteinExistence type="inferred from homology"/>
<protein>
    <recommendedName>
        <fullName evidence="2">site-specific DNA-methyltransferase (cytosine-N(4)-specific)</fullName>
        <ecNumber evidence="2">2.1.1.113</ecNumber>
    </recommendedName>
</protein>
<gene>
    <name evidence="9" type="ORF">S06H3_26452</name>
</gene>
<dbReference type="EC" id="2.1.1.113" evidence="2"/>
<evidence type="ECO:0000256" key="2">
    <source>
        <dbReference type="ARBA" id="ARBA00012185"/>
    </source>
</evidence>
<keyword evidence="4" id="KW-0808">Transferase</keyword>
<dbReference type="InterPro" id="IPR029063">
    <property type="entry name" value="SAM-dependent_MTases_sf"/>
</dbReference>
<dbReference type="EMBL" id="BARV01015293">
    <property type="protein sequence ID" value="GAI29077.1"/>
    <property type="molecule type" value="Genomic_DNA"/>
</dbReference>
<keyword evidence="5" id="KW-0949">S-adenosyl-L-methionine</keyword>
<feature type="non-terminal residue" evidence="9">
    <location>
        <position position="1"/>
    </location>
</feature>
<sequence length="229" mass="26553">YSESMSKRRKGYTTHPELSKTRHMGEGSSDENIGNLPHGKVDAIVTSPPYEKSISKRGREEPRERIADRLRKAGFSEEYIRRYFTDNPSDNKMKGMGIHDAYSTDPSNIGNLQHGQVDAMDNIGSKKGETYLQAMFQVYRECYKTLKRGGKMVLVLKDFIRAKKVVRLDLDTKKLVEGCGFRWVETKLFRLPSKSFWRTLYERKYPEVDTSLLRFEFIEVFEKPVGVYA</sequence>
<dbReference type="GO" id="GO:0003677">
    <property type="term" value="F:DNA binding"/>
    <property type="evidence" value="ECO:0007669"/>
    <property type="project" value="InterPro"/>
</dbReference>
<comment type="catalytic activity">
    <reaction evidence="7">
        <text>a 2'-deoxycytidine in DNA + S-adenosyl-L-methionine = an N(4)-methyl-2'-deoxycytidine in DNA + S-adenosyl-L-homocysteine + H(+)</text>
        <dbReference type="Rhea" id="RHEA:16857"/>
        <dbReference type="Rhea" id="RHEA-COMP:11369"/>
        <dbReference type="Rhea" id="RHEA-COMP:13674"/>
        <dbReference type="ChEBI" id="CHEBI:15378"/>
        <dbReference type="ChEBI" id="CHEBI:57856"/>
        <dbReference type="ChEBI" id="CHEBI:59789"/>
        <dbReference type="ChEBI" id="CHEBI:85452"/>
        <dbReference type="ChEBI" id="CHEBI:137933"/>
        <dbReference type="EC" id="2.1.1.113"/>
    </reaction>
</comment>
<evidence type="ECO:0000256" key="5">
    <source>
        <dbReference type="ARBA" id="ARBA00022691"/>
    </source>
</evidence>
<dbReference type="SUPFAM" id="SSF53335">
    <property type="entry name" value="S-adenosyl-L-methionine-dependent methyltransferases"/>
    <property type="match status" value="1"/>
</dbReference>
<comment type="similarity">
    <text evidence="1">Belongs to the N(4)/N(6)-methyltransferase family. N(4) subfamily.</text>
</comment>
<evidence type="ECO:0000256" key="8">
    <source>
        <dbReference type="SAM" id="MobiDB-lite"/>
    </source>
</evidence>
<dbReference type="InterPro" id="IPR017985">
    <property type="entry name" value="MeTrfase_CN4_CS"/>
</dbReference>
<organism evidence="9">
    <name type="scientific">marine sediment metagenome</name>
    <dbReference type="NCBI Taxonomy" id="412755"/>
    <lineage>
        <taxon>unclassified sequences</taxon>
        <taxon>metagenomes</taxon>
        <taxon>ecological metagenomes</taxon>
    </lineage>
</organism>
<dbReference type="PROSITE" id="PS00093">
    <property type="entry name" value="N4_MTASE"/>
    <property type="match status" value="1"/>
</dbReference>
<accession>X1MBQ7</accession>
<name>X1MBQ7_9ZZZZ</name>